<feature type="transmembrane region" description="Helical" evidence="2">
    <location>
        <begin position="6"/>
        <end position="26"/>
    </location>
</feature>
<keyword evidence="2" id="KW-0812">Transmembrane</keyword>
<comment type="caution">
    <text evidence="3">The sequence shown here is derived from an EMBL/GenBank/DDBJ whole genome shotgun (WGS) entry which is preliminary data.</text>
</comment>
<gene>
    <name evidence="3" type="ORF">ALP65_00098</name>
</gene>
<dbReference type="RefSeq" id="WP_003086715.1">
    <property type="nucleotide sequence ID" value="NZ_CAADQE010000035.1"/>
</dbReference>
<dbReference type="Proteomes" id="UP000270834">
    <property type="component" value="Unassembled WGS sequence"/>
</dbReference>
<reference evidence="3 4" key="1">
    <citation type="submission" date="2018-08" db="EMBL/GenBank/DDBJ databases">
        <title>Recombination of ecologically and evolutionarily significant loci maintains genetic cohesion in the Pseudomonas syringae species complex.</title>
        <authorList>
            <person name="Dillon M."/>
            <person name="Thakur S."/>
            <person name="Almeida R.N.D."/>
            <person name="Weir B.S."/>
            <person name="Guttman D.S."/>
        </authorList>
    </citation>
    <scope>NUCLEOTIDE SEQUENCE [LARGE SCALE GENOMIC DNA]</scope>
    <source>
        <strain evidence="3 4">ICMP 7846</strain>
    </source>
</reference>
<protein>
    <submittedName>
        <fullName evidence="3">Uncharacterized protein</fullName>
    </submittedName>
</protein>
<keyword evidence="2" id="KW-0472">Membrane</keyword>
<evidence type="ECO:0000256" key="2">
    <source>
        <dbReference type="SAM" id="Phobius"/>
    </source>
</evidence>
<feature type="region of interest" description="Disordered" evidence="1">
    <location>
        <begin position="31"/>
        <end position="51"/>
    </location>
</feature>
<accession>A0A379HWF2</accession>
<feature type="compositionally biased region" description="Pro residues" evidence="1">
    <location>
        <begin position="41"/>
        <end position="51"/>
    </location>
</feature>
<name>A0A379HWF2_PSEAI</name>
<dbReference type="EMBL" id="RBSQ01000430">
    <property type="protein sequence ID" value="RMS58203.1"/>
    <property type="molecule type" value="Genomic_DNA"/>
</dbReference>
<dbReference type="AlphaFoldDB" id="A0A379HWF2"/>
<proteinExistence type="predicted"/>
<organism evidence="3 4">
    <name type="scientific">Pseudomonas aeruginosa</name>
    <dbReference type="NCBI Taxonomy" id="287"/>
    <lineage>
        <taxon>Bacteria</taxon>
        <taxon>Pseudomonadati</taxon>
        <taxon>Pseudomonadota</taxon>
        <taxon>Gammaproteobacteria</taxon>
        <taxon>Pseudomonadales</taxon>
        <taxon>Pseudomonadaceae</taxon>
        <taxon>Pseudomonas</taxon>
    </lineage>
</organism>
<evidence type="ECO:0000313" key="3">
    <source>
        <dbReference type="EMBL" id="RMS58203.1"/>
    </source>
</evidence>
<keyword evidence="2" id="KW-1133">Transmembrane helix</keyword>
<dbReference type="KEGG" id="paeb:NCGM1900_1340"/>
<evidence type="ECO:0000256" key="1">
    <source>
        <dbReference type="SAM" id="MobiDB-lite"/>
    </source>
</evidence>
<evidence type="ECO:0000313" key="4">
    <source>
        <dbReference type="Proteomes" id="UP000270834"/>
    </source>
</evidence>
<sequence>MHPLPLSLRLFAVAFWLGVVAVEFLLERSRAESRDRGFAGRPPPRPTALPG</sequence>